<dbReference type="InterPro" id="IPR011598">
    <property type="entry name" value="bHLH_dom"/>
</dbReference>
<comment type="subcellular location">
    <subcellularLocation>
        <location evidence="2">Cell membrane</location>
        <topology evidence="2">Single-pass membrane protein</topology>
    </subcellularLocation>
    <subcellularLocation>
        <location evidence="3">Endoplasmic reticulum membrane</location>
        <topology evidence="3">Single-pass membrane protein</topology>
    </subcellularLocation>
    <subcellularLocation>
        <location evidence="1">Nucleus</location>
    </subcellularLocation>
</comment>
<dbReference type="PANTHER" id="PTHR32219">
    <property type="entry name" value="RNA-BINDING PROTEIN YLMH-RELATED"/>
    <property type="match status" value="1"/>
</dbReference>
<name>A0ABQ8IL99_9ROSI</name>
<keyword evidence="5" id="KW-0812">Transmembrane</keyword>
<evidence type="ECO:0000256" key="8">
    <source>
        <dbReference type="ARBA" id="ARBA00023015"/>
    </source>
</evidence>
<dbReference type="SUPFAM" id="SSF47459">
    <property type="entry name" value="HLH, helix-loop-helix DNA-binding domain"/>
    <property type="match status" value="1"/>
</dbReference>
<evidence type="ECO:0000256" key="10">
    <source>
        <dbReference type="ARBA" id="ARBA00023136"/>
    </source>
</evidence>
<proteinExistence type="inferred from homology"/>
<evidence type="ECO:0000256" key="6">
    <source>
        <dbReference type="ARBA" id="ARBA00022824"/>
    </source>
</evidence>
<dbReference type="InterPro" id="IPR055282">
    <property type="entry name" value="PPI1-4"/>
</dbReference>
<gene>
    <name evidence="16" type="ORF">JRO89_XS01G0179000</name>
</gene>
<dbReference type="PANTHER" id="PTHR32219:SF21">
    <property type="entry name" value="PROTON PUMP-INTERACTOR 1-LIKE"/>
    <property type="match status" value="1"/>
</dbReference>
<evidence type="ECO:0000256" key="5">
    <source>
        <dbReference type="ARBA" id="ARBA00022692"/>
    </source>
</evidence>
<organism evidence="16 17">
    <name type="scientific">Xanthoceras sorbifolium</name>
    <dbReference type="NCBI Taxonomy" id="99658"/>
    <lineage>
        <taxon>Eukaryota</taxon>
        <taxon>Viridiplantae</taxon>
        <taxon>Streptophyta</taxon>
        <taxon>Embryophyta</taxon>
        <taxon>Tracheophyta</taxon>
        <taxon>Spermatophyta</taxon>
        <taxon>Magnoliopsida</taxon>
        <taxon>eudicotyledons</taxon>
        <taxon>Gunneridae</taxon>
        <taxon>Pentapetalae</taxon>
        <taxon>rosids</taxon>
        <taxon>malvids</taxon>
        <taxon>Sapindales</taxon>
        <taxon>Sapindaceae</taxon>
        <taxon>Xanthoceroideae</taxon>
        <taxon>Xanthoceras</taxon>
    </lineage>
</organism>
<dbReference type="Pfam" id="PF00010">
    <property type="entry name" value="HLH"/>
    <property type="match status" value="1"/>
</dbReference>
<keyword evidence="12" id="KW-0539">Nucleus</keyword>
<keyword evidence="8" id="KW-0805">Transcription regulation</keyword>
<evidence type="ECO:0000313" key="17">
    <source>
        <dbReference type="Proteomes" id="UP000827721"/>
    </source>
</evidence>
<feature type="coiled-coil region" evidence="14">
    <location>
        <begin position="371"/>
        <end position="401"/>
    </location>
</feature>
<dbReference type="EMBL" id="JAFEMO010000001">
    <property type="protein sequence ID" value="KAH7576942.1"/>
    <property type="molecule type" value="Genomic_DNA"/>
</dbReference>
<keyword evidence="9 14" id="KW-0175">Coiled coil</keyword>
<evidence type="ECO:0000256" key="12">
    <source>
        <dbReference type="ARBA" id="ARBA00023242"/>
    </source>
</evidence>
<feature type="coiled-coil region" evidence="14">
    <location>
        <begin position="65"/>
        <end position="92"/>
    </location>
</feature>
<evidence type="ECO:0000256" key="11">
    <source>
        <dbReference type="ARBA" id="ARBA00023163"/>
    </source>
</evidence>
<comment type="similarity">
    <text evidence="13">Belongs to the plant Proton pump-interactor protein family.</text>
</comment>
<keyword evidence="10" id="KW-0472">Membrane</keyword>
<dbReference type="Gene3D" id="4.10.280.10">
    <property type="entry name" value="Helix-loop-helix DNA-binding domain"/>
    <property type="match status" value="1"/>
</dbReference>
<dbReference type="PROSITE" id="PS50888">
    <property type="entry name" value="BHLH"/>
    <property type="match status" value="1"/>
</dbReference>
<evidence type="ECO:0000256" key="1">
    <source>
        <dbReference type="ARBA" id="ARBA00004123"/>
    </source>
</evidence>
<protein>
    <recommendedName>
        <fullName evidence="15">BHLH domain-containing protein</fullName>
    </recommendedName>
</protein>
<evidence type="ECO:0000256" key="7">
    <source>
        <dbReference type="ARBA" id="ARBA00022989"/>
    </source>
</evidence>
<evidence type="ECO:0000256" key="14">
    <source>
        <dbReference type="SAM" id="Coils"/>
    </source>
</evidence>
<evidence type="ECO:0000256" key="9">
    <source>
        <dbReference type="ARBA" id="ARBA00023054"/>
    </source>
</evidence>
<keyword evidence="17" id="KW-1185">Reference proteome</keyword>
<dbReference type="Proteomes" id="UP000827721">
    <property type="component" value="Unassembled WGS sequence"/>
</dbReference>
<feature type="domain" description="BHLH" evidence="15">
    <location>
        <begin position="23"/>
        <end position="75"/>
    </location>
</feature>
<accession>A0ABQ8IL99</accession>
<keyword evidence="6" id="KW-0256">Endoplasmic reticulum</keyword>
<evidence type="ECO:0000256" key="4">
    <source>
        <dbReference type="ARBA" id="ARBA00022475"/>
    </source>
</evidence>
<evidence type="ECO:0000256" key="3">
    <source>
        <dbReference type="ARBA" id="ARBA00004389"/>
    </source>
</evidence>
<keyword evidence="4" id="KW-1003">Cell membrane</keyword>
<evidence type="ECO:0000259" key="15">
    <source>
        <dbReference type="PROSITE" id="PS50888"/>
    </source>
</evidence>
<reference evidence="16 17" key="1">
    <citation type="submission" date="2021-02" db="EMBL/GenBank/DDBJ databases">
        <title>Plant Genome Project.</title>
        <authorList>
            <person name="Zhang R.-G."/>
        </authorList>
    </citation>
    <scope>NUCLEOTIDE SEQUENCE [LARGE SCALE GENOMIC DNA]</scope>
    <source>
        <tissue evidence="16">Leaves</tissue>
    </source>
</reference>
<evidence type="ECO:0000313" key="16">
    <source>
        <dbReference type="EMBL" id="KAH7576942.1"/>
    </source>
</evidence>
<keyword evidence="7" id="KW-1133">Transmembrane helix</keyword>
<comment type="caution">
    <text evidence="16">The sequence shown here is derived from an EMBL/GenBank/DDBJ whole genome shotgun (WGS) entry which is preliminary data.</text>
</comment>
<keyword evidence="11" id="KW-0804">Transcription</keyword>
<sequence length="652" mass="76002">MGLYLVNIEGKEMDQRNKCSSSSTKVERKVIEKNRRNQMKNLYSNLNSLLPNQSSQEALPLPDQIDKAVNYIKSLERKMKESKEKKEILMGNRKRSLYTTSCYSADQTNNNMGSSSSKSPQIEIRETGSTLEIILTSGLDNQFIFYEVIRILQEGGAEVVSANFSVVGDTTFQVVHAEIGDAMFSTFGAAKIIERLNQFVNGSSSEGEVLELQFPEFWDFDIHPESWQEKTRTTEIMETKFVEGTHIPESEKDTNEVQDNLTDIELEIDEPEIVDGSGQKKVHQFYFVKFWPYEDRNDNVRSKIEEAEKLIAKINEDENSIFKKHKERMQNYRYRVLSYQHQHQHHRLCYCRGIRSQHQRLCYSHGIRSPIDELKWELDHLQEALDKLNFAKNANQRIAIKSCSSRELTNFMLHRPNNLAAKKQLSREINEGQQQRGAAVGSISSVEELNTFIRLLHRKIESLRNNEVRNTILKEIKQFEHVEKKAISNANVKGKNGNPLGSRKAIQDQIRLINKISEELRKERLEEIAEVEIIHKDFNFIMKKLNDIQRKRDDAELHIQNMRRQQNEVRSRYYRYVSVLSTARELATEKQVKALKELSNGEIDIFMSPWNKNKVFRRDYKKRILTSLDHRQLSSDGRIKNLDEESLKPALT</sequence>
<evidence type="ECO:0000256" key="2">
    <source>
        <dbReference type="ARBA" id="ARBA00004162"/>
    </source>
</evidence>
<feature type="coiled-coil region" evidence="14">
    <location>
        <begin position="503"/>
        <end position="572"/>
    </location>
</feature>
<dbReference type="InterPro" id="IPR036638">
    <property type="entry name" value="HLH_DNA-bd_sf"/>
</dbReference>
<evidence type="ECO:0000256" key="13">
    <source>
        <dbReference type="ARBA" id="ARBA00038080"/>
    </source>
</evidence>